<dbReference type="SMART" id="SM01007">
    <property type="entry name" value="Aldolase_II"/>
    <property type="match status" value="1"/>
</dbReference>
<evidence type="ECO:0000313" key="5">
    <source>
        <dbReference type="Proteomes" id="UP000825002"/>
    </source>
</evidence>
<dbReference type="EMBL" id="JAIFTH010001348">
    <property type="protein sequence ID" value="KAG9508567.1"/>
    <property type="molecule type" value="Genomic_DNA"/>
</dbReference>
<sequence length="689" mass="78214">MATDAATTPASRGQPTAASALANNSIKPSDIEQDIKEMERRKRVEMIMSSQLFREELERIIEGQFTEGSPLAGLSALHQVTELLSGRGSMSSLRLGPAIIPINDIRGVDALKYDKGERLLRCKVAAVYRLVDLNGWSQSIYNHITARINQEHEHFLINPFGLQYEEITASSLLKIDMQGNLVDQGSTNFIFNRAGFNLHSAIHLARPDIKAIIHIHHPPCVAVSAYKNGLLPLCQEAAIIGDVSYYDYTGILVDSDERDAIGRALGIHNKVMILRNHGVVTCGINIEEALFYLHNVIKACETQVKLLPVGLENLTLMSKDAIESTRDTVKNSAVQGKDGDASELKGSDNRQHVRNIKELEFEAQMRKLDNAGFRTGYVYKQPLIRREERFRHDCEEPPTVTSLQQSNYFDEDKWLSPLKKLVDGKKTHDRVRWVNSPNVYQKREVRETGTPEPKTITRWVQNGQSPDDPMHYNHVKIDNPHQFAPTSHDVDEFKRKRQEMKDLRLKNTVSSGPQSQILDGVTWDELKRSGKQDSVDGGTKEQTVIVGAASRGIIQRDHQLNAKVYKTAYAKNPFDNISDAELEEYKRLVARKQRGEEVPYEEIPENMRHLLSEPISDSMTSPTSPLSEDESERKKDKREKEKKKHVRTPSFLKGSSKKDKEKERNDVRKSGKSEDKKDEKKKRKRQEEA</sequence>
<dbReference type="InterPro" id="IPR051017">
    <property type="entry name" value="Aldolase-II_Adducin_sf"/>
</dbReference>
<comment type="caution">
    <text evidence="4">The sequence shown here is derived from an EMBL/GenBank/DDBJ whole genome shotgun (WGS) entry which is preliminary data.</text>
</comment>
<dbReference type="InterPro" id="IPR036409">
    <property type="entry name" value="Aldolase_II/adducin_N_sf"/>
</dbReference>
<organism evidence="4 5">
    <name type="scientific">Fragariocoptes setiger</name>
    <dbReference type="NCBI Taxonomy" id="1670756"/>
    <lineage>
        <taxon>Eukaryota</taxon>
        <taxon>Metazoa</taxon>
        <taxon>Ecdysozoa</taxon>
        <taxon>Arthropoda</taxon>
        <taxon>Chelicerata</taxon>
        <taxon>Arachnida</taxon>
        <taxon>Acari</taxon>
        <taxon>Acariformes</taxon>
        <taxon>Trombidiformes</taxon>
        <taxon>Prostigmata</taxon>
        <taxon>Eupodina</taxon>
        <taxon>Eriophyoidea</taxon>
        <taxon>Phytoptidae</taxon>
        <taxon>Fragariocoptes</taxon>
    </lineage>
</organism>
<dbReference type="PANTHER" id="PTHR10672">
    <property type="entry name" value="ADDUCIN"/>
    <property type="match status" value="1"/>
</dbReference>
<dbReference type="SUPFAM" id="SSF53639">
    <property type="entry name" value="AraD/HMP-PK domain-like"/>
    <property type="match status" value="1"/>
</dbReference>
<comment type="similarity">
    <text evidence="1">Belongs to the aldolase class II family. Adducin subfamily.</text>
</comment>
<feature type="non-terminal residue" evidence="4">
    <location>
        <position position="1"/>
    </location>
</feature>
<dbReference type="InterPro" id="IPR001303">
    <property type="entry name" value="Aldolase_II/adducin_N"/>
</dbReference>
<protein>
    <submittedName>
        <fullName evidence="4">Protein hu-li tai shao</fullName>
    </submittedName>
</protein>
<reference evidence="4 5" key="1">
    <citation type="submission" date="2020-10" db="EMBL/GenBank/DDBJ databases">
        <authorList>
            <person name="Klimov P.B."/>
            <person name="Dyachkov S.M."/>
            <person name="Chetverikov P.E."/>
        </authorList>
    </citation>
    <scope>NUCLEOTIDE SEQUENCE [LARGE SCALE GENOMIC DNA]</scope>
    <source>
        <strain evidence="4">BMOC 18-1129-001#AD2665</strain>
        <tissue evidence="4">Entire mites</tissue>
    </source>
</reference>
<feature type="compositionally biased region" description="Basic residues" evidence="2">
    <location>
        <begin position="635"/>
        <end position="647"/>
    </location>
</feature>
<name>A0ABQ7S581_9ACAR</name>
<dbReference type="Pfam" id="PF00596">
    <property type="entry name" value="Aldolase_II"/>
    <property type="match status" value="1"/>
</dbReference>
<feature type="compositionally biased region" description="Polar residues" evidence="2">
    <location>
        <begin position="1"/>
        <end position="27"/>
    </location>
</feature>
<feature type="compositionally biased region" description="Basic residues" evidence="2">
    <location>
        <begin position="679"/>
        <end position="689"/>
    </location>
</feature>
<evidence type="ECO:0000256" key="1">
    <source>
        <dbReference type="ARBA" id="ARBA00006274"/>
    </source>
</evidence>
<proteinExistence type="inferred from homology"/>
<evidence type="ECO:0000256" key="2">
    <source>
        <dbReference type="SAM" id="MobiDB-lite"/>
    </source>
</evidence>
<accession>A0ABQ7S581</accession>
<evidence type="ECO:0000259" key="3">
    <source>
        <dbReference type="SMART" id="SM01007"/>
    </source>
</evidence>
<feature type="region of interest" description="Disordered" evidence="2">
    <location>
        <begin position="1"/>
        <end position="29"/>
    </location>
</feature>
<feature type="compositionally biased region" description="Polar residues" evidence="2">
    <location>
        <begin position="615"/>
        <end position="626"/>
    </location>
</feature>
<dbReference type="Gene3D" id="3.40.225.10">
    <property type="entry name" value="Class II aldolase/adducin N-terminal domain"/>
    <property type="match status" value="1"/>
</dbReference>
<keyword evidence="5" id="KW-1185">Reference proteome</keyword>
<dbReference type="NCBIfam" id="NF005451">
    <property type="entry name" value="PRK07044.1"/>
    <property type="match status" value="1"/>
</dbReference>
<feature type="region of interest" description="Disordered" evidence="2">
    <location>
        <begin position="612"/>
        <end position="689"/>
    </location>
</feature>
<evidence type="ECO:0000313" key="4">
    <source>
        <dbReference type="EMBL" id="KAG9508567.1"/>
    </source>
</evidence>
<dbReference type="PANTHER" id="PTHR10672:SF3">
    <property type="entry name" value="PROTEIN HU-LI TAI SHAO"/>
    <property type="match status" value="1"/>
</dbReference>
<dbReference type="Proteomes" id="UP000825002">
    <property type="component" value="Unassembled WGS sequence"/>
</dbReference>
<feature type="compositionally biased region" description="Basic and acidic residues" evidence="2">
    <location>
        <begin position="656"/>
        <end position="678"/>
    </location>
</feature>
<gene>
    <name evidence="4" type="primary">hts</name>
    <name evidence="4" type="ORF">GZH46_02932</name>
</gene>
<feature type="domain" description="Class II aldolase/adducin N-terminal" evidence="3">
    <location>
        <begin position="122"/>
        <end position="304"/>
    </location>
</feature>